<name>A0ABU7VSS8_9BACL</name>
<accession>A0ABU7VSS8</accession>
<reference evidence="2 3" key="1">
    <citation type="submission" date="2024-02" db="EMBL/GenBank/DDBJ databases">
        <title>A nitrogen-fixing paenibacillus bacterium.</title>
        <authorList>
            <person name="Zhang W.L."/>
            <person name="Chen S.F."/>
        </authorList>
    </citation>
    <scope>NUCLEOTIDE SEQUENCE [LARGE SCALE GENOMIC DNA]</scope>
    <source>
        <strain evidence="2 3">M1</strain>
    </source>
</reference>
<dbReference type="RefSeq" id="WP_331847040.1">
    <property type="nucleotide sequence ID" value="NZ_JAZHPZ010000005.1"/>
</dbReference>
<feature type="transmembrane region" description="Helical" evidence="1">
    <location>
        <begin position="68"/>
        <end position="89"/>
    </location>
</feature>
<keyword evidence="1" id="KW-0472">Membrane</keyword>
<organism evidence="2 3">
    <name type="scientific">Paenibacillus haidiansis</name>
    <dbReference type="NCBI Taxonomy" id="1574488"/>
    <lineage>
        <taxon>Bacteria</taxon>
        <taxon>Bacillati</taxon>
        <taxon>Bacillota</taxon>
        <taxon>Bacilli</taxon>
        <taxon>Bacillales</taxon>
        <taxon>Paenibacillaceae</taxon>
        <taxon>Paenibacillus</taxon>
    </lineage>
</organism>
<gene>
    <name evidence="2" type="ORF">V3851_13400</name>
</gene>
<dbReference type="EMBL" id="JAZHPZ010000005">
    <property type="protein sequence ID" value="MEF2966832.1"/>
    <property type="molecule type" value="Genomic_DNA"/>
</dbReference>
<keyword evidence="1" id="KW-1133">Transmembrane helix</keyword>
<evidence type="ECO:0000313" key="3">
    <source>
        <dbReference type="Proteomes" id="UP001306950"/>
    </source>
</evidence>
<sequence>MGSLQREDLIGSLIFLLILVVVAWINLRKMKTGAYDFKALRKRGLMWTEVAVVLFMLQLLMRKGDQRFLLILGMVVLFAASQWLGAIYYDRRRNNNEGKGD</sequence>
<comment type="caution">
    <text evidence="2">The sequence shown here is derived from an EMBL/GenBank/DDBJ whole genome shotgun (WGS) entry which is preliminary data.</text>
</comment>
<feature type="transmembrane region" description="Helical" evidence="1">
    <location>
        <begin position="45"/>
        <end position="61"/>
    </location>
</feature>
<keyword evidence="1" id="KW-0812">Transmembrane</keyword>
<proteinExistence type="predicted"/>
<evidence type="ECO:0000256" key="1">
    <source>
        <dbReference type="SAM" id="Phobius"/>
    </source>
</evidence>
<evidence type="ECO:0008006" key="4">
    <source>
        <dbReference type="Google" id="ProtNLM"/>
    </source>
</evidence>
<keyword evidence="3" id="KW-1185">Reference proteome</keyword>
<protein>
    <recommendedName>
        <fullName evidence="4">YtpI-like protein</fullName>
    </recommendedName>
</protein>
<evidence type="ECO:0000313" key="2">
    <source>
        <dbReference type="EMBL" id="MEF2966832.1"/>
    </source>
</evidence>
<dbReference type="Proteomes" id="UP001306950">
    <property type="component" value="Unassembled WGS sequence"/>
</dbReference>
<feature type="transmembrane region" description="Helical" evidence="1">
    <location>
        <begin position="9"/>
        <end position="25"/>
    </location>
</feature>